<evidence type="ECO:0000256" key="1">
    <source>
        <dbReference type="SAM" id="MobiDB-lite"/>
    </source>
</evidence>
<dbReference type="Pfam" id="PF08639">
    <property type="entry name" value="Sld3_STD"/>
    <property type="match status" value="1"/>
</dbReference>
<feature type="domain" description="DNA replication regulator Sld3 C-terminal" evidence="2">
    <location>
        <begin position="152"/>
        <end position="387"/>
    </location>
</feature>
<feature type="region of interest" description="Disordered" evidence="1">
    <location>
        <begin position="284"/>
        <end position="489"/>
    </location>
</feature>
<dbReference type="EMBL" id="CP119914">
    <property type="protein sequence ID" value="WFD21010.1"/>
    <property type="molecule type" value="Genomic_DNA"/>
</dbReference>
<dbReference type="InterPro" id="IPR013948">
    <property type="entry name" value="DNA_replication_reg_Sld3_C"/>
</dbReference>
<evidence type="ECO:0000313" key="4">
    <source>
        <dbReference type="Proteomes" id="UP001220961"/>
    </source>
</evidence>
<name>A0AAF0J1G8_9BASI</name>
<organism evidence="3 4">
    <name type="scientific">Malassezia caprae</name>
    <dbReference type="NCBI Taxonomy" id="1381934"/>
    <lineage>
        <taxon>Eukaryota</taxon>
        <taxon>Fungi</taxon>
        <taxon>Dikarya</taxon>
        <taxon>Basidiomycota</taxon>
        <taxon>Ustilaginomycotina</taxon>
        <taxon>Malasseziomycetes</taxon>
        <taxon>Malasseziales</taxon>
        <taxon>Malasseziaceae</taxon>
        <taxon>Malassezia</taxon>
    </lineage>
</organism>
<gene>
    <name evidence="3" type="ORF">MCAP1_003265</name>
</gene>
<dbReference type="Proteomes" id="UP001220961">
    <property type="component" value="Chromosome 7"/>
</dbReference>
<feature type="compositionally biased region" description="Low complexity" evidence="1">
    <location>
        <begin position="329"/>
        <end position="338"/>
    </location>
</feature>
<evidence type="ECO:0000259" key="2">
    <source>
        <dbReference type="Pfam" id="PF08639"/>
    </source>
</evidence>
<proteinExistence type="predicted"/>
<dbReference type="AlphaFoldDB" id="A0AAF0J1G8"/>
<feature type="compositionally biased region" description="Low complexity" evidence="1">
    <location>
        <begin position="362"/>
        <end position="378"/>
    </location>
</feature>
<feature type="compositionally biased region" description="Low complexity" evidence="1">
    <location>
        <begin position="461"/>
        <end position="471"/>
    </location>
</feature>
<reference evidence="3" key="1">
    <citation type="submission" date="2023-03" db="EMBL/GenBank/DDBJ databases">
        <title>Mating type loci evolution in Malassezia.</title>
        <authorList>
            <person name="Coelho M.A."/>
        </authorList>
    </citation>
    <scope>NUCLEOTIDE SEQUENCE</scope>
    <source>
        <strain evidence="3">CBS 10434</strain>
    </source>
</reference>
<feature type="region of interest" description="Disordered" evidence="1">
    <location>
        <begin position="151"/>
        <end position="175"/>
    </location>
</feature>
<protein>
    <recommendedName>
        <fullName evidence="2">DNA replication regulator Sld3 C-terminal domain-containing protein</fullName>
    </recommendedName>
</protein>
<evidence type="ECO:0000313" key="3">
    <source>
        <dbReference type="EMBL" id="WFD21010.1"/>
    </source>
</evidence>
<accession>A0AAF0J1G8</accession>
<sequence length="511" mass="56301">MPEPPRPPCAVRGLRWGVITDTACLDKMISYSLWMGEAHTPLACVAHALAQWHTSEHVTFLMSRLCTPTQLRAKYQEGAYECVVALLGDEAVEDTVSEAMRAAVRHGPLAQAAVHEAERESHVRAFLAAIYRRDVEMQLLLLCASWPHVPEQRAEPTPAHTQDTHTKSKRKAARTQRWQGFPTPFAWGTVRPAPASSPVKDLEVRADQPSLRALFDAYADQLCLLQLSAGLSSSRAIYGSDVRTHAPHDDRDEAQWFCADVVERYFEHLAPRMCATLRSKCFAPGPSLTPTRRRPWKRSSSAKPPPPPEPVPAPQEKHPLLQADRTARRSSLSSSRISNEVVMSRRLVRPSSLQRTSSAPLTTSMSSTMARTSSAQASKRQRTMTHDERSSAKTLVSATPERPPAQVMEQLMSPTSSPPTSPTGHRGEPLGADMSLRPSEPARSPHVSLQEAAPAWDRRSSSPSDMPRSRSTTQVLDAPSLAGMDDESDVELVIPSSRKAAMYIDPLSYIG</sequence>
<feature type="compositionally biased region" description="Pro residues" evidence="1">
    <location>
        <begin position="303"/>
        <end position="313"/>
    </location>
</feature>
<keyword evidence="4" id="KW-1185">Reference proteome</keyword>
<feature type="compositionally biased region" description="Polar residues" evidence="1">
    <location>
        <begin position="351"/>
        <end position="361"/>
    </location>
</feature>